<dbReference type="Gene3D" id="2.40.37.10">
    <property type="entry name" value="Lyase, Ornithine Decarboxylase, Chain A, domain 1"/>
    <property type="match status" value="1"/>
</dbReference>
<keyword evidence="2 4" id="KW-0663">Pyridoxal phosphate</keyword>
<dbReference type="InterPro" id="IPR029066">
    <property type="entry name" value="PLP-binding_barrel"/>
</dbReference>
<keyword evidence="3 4" id="KW-0413">Isomerase</keyword>
<dbReference type="InterPro" id="IPR011079">
    <property type="entry name" value="Ala_racemase_C"/>
</dbReference>
<dbReference type="EMBL" id="DQWE01000030">
    <property type="protein sequence ID" value="HDI82281.1"/>
    <property type="molecule type" value="Genomic_DNA"/>
</dbReference>
<feature type="binding site" evidence="4 6">
    <location>
        <position position="133"/>
    </location>
    <ligand>
        <name>substrate</name>
    </ligand>
</feature>
<dbReference type="SUPFAM" id="SSF51419">
    <property type="entry name" value="PLP-binding barrel"/>
    <property type="match status" value="1"/>
</dbReference>
<dbReference type="PANTHER" id="PTHR30511:SF0">
    <property type="entry name" value="ALANINE RACEMASE, CATABOLIC-RELATED"/>
    <property type="match status" value="1"/>
</dbReference>
<dbReference type="GO" id="GO:0008784">
    <property type="term" value="F:alanine racemase activity"/>
    <property type="evidence" value="ECO:0007669"/>
    <property type="project" value="UniProtKB-UniRule"/>
</dbReference>
<dbReference type="PRINTS" id="PR00992">
    <property type="entry name" value="ALARACEMASE"/>
</dbReference>
<comment type="similarity">
    <text evidence="4">Belongs to the alanine racemase family.</text>
</comment>
<dbReference type="InterPro" id="IPR020622">
    <property type="entry name" value="Ala_racemase_pyridoxalP-BS"/>
</dbReference>
<dbReference type="SUPFAM" id="SSF50621">
    <property type="entry name" value="Alanine racemase C-terminal domain-like"/>
    <property type="match status" value="1"/>
</dbReference>
<proteinExistence type="inferred from homology"/>
<evidence type="ECO:0000256" key="4">
    <source>
        <dbReference type="HAMAP-Rule" id="MF_01201"/>
    </source>
</evidence>
<comment type="pathway">
    <text evidence="4">Amino-acid biosynthesis; D-alanine biosynthesis; D-alanine from L-alanine: step 1/1.</text>
</comment>
<feature type="modified residue" description="N6-(pyridoxal phosphate)lysine" evidence="4 5">
    <location>
        <position position="35"/>
    </location>
</feature>
<evidence type="ECO:0000256" key="2">
    <source>
        <dbReference type="ARBA" id="ARBA00022898"/>
    </source>
</evidence>
<organism evidence="8">
    <name type="scientific">candidate division WOR-3 bacterium</name>
    <dbReference type="NCBI Taxonomy" id="2052148"/>
    <lineage>
        <taxon>Bacteria</taxon>
        <taxon>Bacteria division WOR-3</taxon>
    </lineage>
</organism>
<dbReference type="PANTHER" id="PTHR30511">
    <property type="entry name" value="ALANINE RACEMASE"/>
    <property type="match status" value="1"/>
</dbReference>
<dbReference type="GO" id="GO:0030632">
    <property type="term" value="P:D-alanine biosynthetic process"/>
    <property type="evidence" value="ECO:0007669"/>
    <property type="project" value="UniProtKB-UniRule"/>
</dbReference>
<name>A0A7C0ZDC4_UNCW3</name>
<dbReference type="PROSITE" id="PS00395">
    <property type="entry name" value="ALANINE_RACEMASE"/>
    <property type="match status" value="1"/>
</dbReference>
<dbReference type="HAMAP" id="MF_01201">
    <property type="entry name" value="Ala_racemase"/>
    <property type="match status" value="1"/>
</dbReference>
<dbReference type="InterPro" id="IPR001608">
    <property type="entry name" value="Ala_racemase_N"/>
</dbReference>
<evidence type="ECO:0000256" key="3">
    <source>
        <dbReference type="ARBA" id="ARBA00023235"/>
    </source>
</evidence>
<protein>
    <recommendedName>
        <fullName evidence="4">Alanine racemase</fullName>
        <ecNumber evidence="4">5.1.1.1</ecNumber>
    </recommendedName>
</protein>
<feature type="active site" description="Proton acceptor; specific for D-alanine" evidence="4">
    <location>
        <position position="35"/>
    </location>
</feature>
<dbReference type="InterPro" id="IPR000821">
    <property type="entry name" value="Ala_racemase"/>
</dbReference>
<dbReference type="Proteomes" id="UP000885847">
    <property type="component" value="Unassembled WGS sequence"/>
</dbReference>
<evidence type="ECO:0000256" key="1">
    <source>
        <dbReference type="ARBA" id="ARBA00001933"/>
    </source>
</evidence>
<dbReference type="AlphaFoldDB" id="A0A7C0ZDC4"/>
<dbReference type="Pfam" id="PF01168">
    <property type="entry name" value="Ala_racemase_N"/>
    <property type="match status" value="1"/>
</dbReference>
<comment type="cofactor">
    <cofactor evidence="1 4 5">
        <name>pyridoxal 5'-phosphate</name>
        <dbReference type="ChEBI" id="CHEBI:597326"/>
    </cofactor>
</comment>
<evidence type="ECO:0000256" key="5">
    <source>
        <dbReference type="PIRSR" id="PIRSR600821-50"/>
    </source>
</evidence>
<evidence type="ECO:0000313" key="8">
    <source>
        <dbReference type="EMBL" id="HDI82281.1"/>
    </source>
</evidence>
<dbReference type="Gene3D" id="3.20.20.10">
    <property type="entry name" value="Alanine racemase"/>
    <property type="match status" value="1"/>
</dbReference>
<comment type="catalytic activity">
    <reaction evidence="4">
        <text>L-alanine = D-alanine</text>
        <dbReference type="Rhea" id="RHEA:20249"/>
        <dbReference type="ChEBI" id="CHEBI:57416"/>
        <dbReference type="ChEBI" id="CHEBI:57972"/>
        <dbReference type="EC" id="5.1.1.1"/>
    </reaction>
</comment>
<feature type="binding site" evidence="4 6">
    <location>
        <position position="309"/>
    </location>
    <ligand>
        <name>substrate</name>
    </ligand>
</feature>
<dbReference type="EC" id="5.1.1.1" evidence="4"/>
<comment type="caution">
    <text evidence="8">The sequence shown here is derived from an EMBL/GenBank/DDBJ whole genome shotgun (WGS) entry which is preliminary data.</text>
</comment>
<dbReference type="NCBIfam" id="TIGR00492">
    <property type="entry name" value="alr"/>
    <property type="match status" value="1"/>
</dbReference>
<dbReference type="GO" id="GO:0009252">
    <property type="term" value="P:peptidoglycan biosynthetic process"/>
    <property type="evidence" value="ECO:0007669"/>
    <property type="project" value="TreeGrafter"/>
</dbReference>
<dbReference type="SMART" id="SM01005">
    <property type="entry name" value="Ala_racemase_C"/>
    <property type="match status" value="1"/>
</dbReference>
<reference evidence="8" key="1">
    <citation type="journal article" date="2020" name="mSystems">
        <title>Genome- and Community-Level Interaction Insights into Carbon Utilization and Element Cycling Functions of Hydrothermarchaeota in Hydrothermal Sediment.</title>
        <authorList>
            <person name="Zhou Z."/>
            <person name="Liu Y."/>
            <person name="Xu W."/>
            <person name="Pan J."/>
            <person name="Luo Z.H."/>
            <person name="Li M."/>
        </authorList>
    </citation>
    <scope>NUCLEOTIDE SEQUENCE [LARGE SCALE GENOMIC DNA]</scope>
    <source>
        <strain evidence="8">HyVt-102</strain>
    </source>
</reference>
<evidence type="ECO:0000256" key="6">
    <source>
        <dbReference type="PIRSR" id="PIRSR600821-52"/>
    </source>
</evidence>
<dbReference type="UniPathway" id="UPA00042">
    <property type="reaction ID" value="UER00497"/>
</dbReference>
<gene>
    <name evidence="8" type="primary">alr</name>
    <name evidence="8" type="ORF">ENF18_00635</name>
</gene>
<dbReference type="CDD" id="cd00430">
    <property type="entry name" value="PLPDE_III_AR"/>
    <property type="match status" value="1"/>
</dbReference>
<dbReference type="InterPro" id="IPR009006">
    <property type="entry name" value="Ala_racemase/Decarboxylase_C"/>
</dbReference>
<feature type="active site" description="Proton acceptor; specific for L-alanine" evidence="4">
    <location>
        <position position="261"/>
    </location>
</feature>
<evidence type="ECO:0000259" key="7">
    <source>
        <dbReference type="SMART" id="SM01005"/>
    </source>
</evidence>
<accession>A0A7C0ZDC4</accession>
<dbReference type="GO" id="GO:0005829">
    <property type="term" value="C:cytosol"/>
    <property type="evidence" value="ECO:0007669"/>
    <property type="project" value="TreeGrafter"/>
</dbReference>
<dbReference type="GO" id="GO:0030170">
    <property type="term" value="F:pyridoxal phosphate binding"/>
    <property type="evidence" value="ECO:0007669"/>
    <property type="project" value="UniProtKB-UniRule"/>
</dbReference>
<dbReference type="Pfam" id="PF00842">
    <property type="entry name" value="Ala_racemase_C"/>
    <property type="match status" value="1"/>
</dbReference>
<dbReference type="FunFam" id="3.20.20.10:FF:000002">
    <property type="entry name" value="Alanine racemase"/>
    <property type="match status" value="1"/>
</dbReference>
<sequence>MRPSRVEINLSDFEENVKKARETIGDKKHLMAVVKADAYGHGAVAISIRAISAGADWLGVGIVEEGIELRNAGITSPIQILSQELEERVEEIVRFDLIPTVCSRGFLFALQREGERQKKKIPVMVMVDTGMGRYGVLPEEFIYFLKTARGLDNIVVIGAMSHLPSADTDPEFTDEQLGLFNNLLNIAESIGIKLKYRSIANSAAFLNHSEKLKNFNFHRLGLVLYGIPPIPGMKLPYRPVMRVKSKISFIKTIPPGHSVSYSRTFIAKRPTRVGVVPIGYADGYDRHLSNRGYMVVHGKKAPIIGNVTMDATMIDLTGVPEARVGDEVLILGEKISAWDIAGLIQTIPYEVVSRMGKRLPRIYLS</sequence>
<feature type="domain" description="Alanine racemase C-terminal" evidence="7">
    <location>
        <begin position="240"/>
        <end position="364"/>
    </location>
</feature>
<comment type="function">
    <text evidence="4">Catalyzes the interconversion of L-alanine and D-alanine. May also act on other amino acids.</text>
</comment>